<gene>
    <name evidence="2" type="ORF">SACU0126_LOCUS37452</name>
</gene>
<reference evidence="2" key="1">
    <citation type="submission" date="2021-01" db="EMBL/GenBank/DDBJ databases">
        <authorList>
            <person name="Corre E."/>
            <person name="Pelletier E."/>
            <person name="Niang G."/>
            <person name="Scheremetjew M."/>
            <person name="Finn R."/>
            <person name="Kale V."/>
            <person name="Holt S."/>
            <person name="Cochrane G."/>
            <person name="Meng A."/>
            <person name="Brown T."/>
            <person name="Cohen L."/>
        </authorList>
    </citation>
    <scope>NUCLEOTIDE SEQUENCE</scope>
    <source>
        <strain evidence="2">SPMC142</strain>
    </source>
</reference>
<feature type="chain" id="PRO_5031219140" evidence="1">
    <location>
        <begin position="17"/>
        <end position="172"/>
    </location>
</feature>
<proteinExistence type="predicted"/>
<dbReference type="AlphaFoldDB" id="A0A7S3UA76"/>
<accession>A0A7S3UA76</accession>
<organism evidence="2">
    <name type="scientific">Strombidinopsis acuminata</name>
    <dbReference type="NCBI Taxonomy" id="141414"/>
    <lineage>
        <taxon>Eukaryota</taxon>
        <taxon>Sar</taxon>
        <taxon>Alveolata</taxon>
        <taxon>Ciliophora</taxon>
        <taxon>Intramacronucleata</taxon>
        <taxon>Spirotrichea</taxon>
        <taxon>Choreotrichia</taxon>
        <taxon>Choreotrichida</taxon>
        <taxon>Strombidinopsidae</taxon>
        <taxon>Strombidinopsis</taxon>
    </lineage>
</organism>
<name>A0A7S3UA76_9SPIT</name>
<protein>
    <submittedName>
        <fullName evidence="2">Uncharacterized protein</fullName>
    </submittedName>
</protein>
<dbReference type="EMBL" id="HBIQ01118244">
    <property type="protein sequence ID" value="CAE0605685.1"/>
    <property type="molecule type" value="Transcribed_RNA"/>
</dbReference>
<sequence>MLRTLLFLASMAGAASFRVTSVAASGHAVTPRTSRLGVPVLKESVDEKTEKTGKNDVGANVLKEVMAGEKSENLLKRVKDAGVAGAISYAAWELAFWGISVPIACFGFYEVAGHWPDFSNQDDLAKLGAEAFAFVNVARFAVPLRIGLALSTTPWVQANVVDKFINKGEKEQ</sequence>
<evidence type="ECO:0000256" key="1">
    <source>
        <dbReference type="SAM" id="SignalP"/>
    </source>
</evidence>
<evidence type="ECO:0000313" key="2">
    <source>
        <dbReference type="EMBL" id="CAE0605685.1"/>
    </source>
</evidence>
<keyword evidence="1" id="KW-0732">Signal</keyword>
<feature type="signal peptide" evidence="1">
    <location>
        <begin position="1"/>
        <end position="16"/>
    </location>
</feature>